<name>A0A4R1QLJ9_9FIRM</name>
<dbReference type="Proteomes" id="UP000295718">
    <property type="component" value="Unassembled WGS sequence"/>
</dbReference>
<sequence length="180" mass="20747">MDIKRKHELLNEWKNQQTPASEEDLEMNENIVMIAGDYDRIDGRNAYLSNIKRLTIGAPAMEENKKMQIAVQIWKENTEGTLEVSIELPVHQIFDLMIFLSRTLLYFKEAYRMPLLYDPENPMVERLGVQGGVLPVTVCTENPNIGSDIQNFSQALNDLGELTGERLRTLTRIIEELECY</sequence>
<accession>A0A4R1QLJ9</accession>
<reference evidence="1 2" key="1">
    <citation type="submission" date="2019-03" db="EMBL/GenBank/DDBJ databases">
        <title>Genomic Encyclopedia of Type Strains, Phase IV (KMG-IV): sequencing the most valuable type-strain genomes for metagenomic binning, comparative biology and taxonomic classification.</title>
        <authorList>
            <person name="Goeker M."/>
        </authorList>
    </citation>
    <scope>NUCLEOTIDE SEQUENCE [LARGE SCALE GENOMIC DNA]</scope>
    <source>
        <strain evidence="1 2">DSM 100556</strain>
    </source>
</reference>
<proteinExistence type="predicted"/>
<gene>
    <name evidence="1" type="ORF">EDD76_1191</name>
</gene>
<dbReference type="AlphaFoldDB" id="A0A4R1QLJ9"/>
<protein>
    <submittedName>
        <fullName evidence="1">Uncharacterized protein</fullName>
    </submittedName>
</protein>
<dbReference type="Pfam" id="PF20140">
    <property type="entry name" value="DUF6530"/>
    <property type="match status" value="1"/>
</dbReference>
<comment type="caution">
    <text evidence="1">The sequence shown here is derived from an EMBL/GenBank/DDBJ whole genome shotgun (WGS) entry which is preliminary data.</text>
</comment>
<evidence type="ECO:0000313" key="1">
    <source>
        <dbReference type="EMBL" id="TCL54578.1"/>
    </source>
</evidence>
<dbReference type="InterPro" id="IPR045352">
    <property type="entry name" value="DUF6530"/>
</dbReference>
<evidence type="ECO:0000313" key="2">
    <source>
        <dbReference type="Proteomes" id="UP000295718"/>
    </source>
</evidence>
<keyword evidence="2" id="KW-1185">Reference proteome</keyword>
<dbReference type="STRING" id="1469948.GCA_000732725_03274"/>
<organism evidence="1 2">
    <name type="scientific">Kineothrix alysoides</name>
    <dbReference type="NCBI Taxonomy" id="1469948"/>
    <lineage>
        <taxon>Bacteria</taxon>
        <taxon>Bacillati</taxon>
        <taxon>Bacillota</taxon>
        <taxon>Clostridia</taxon>
        <taxon>Lachnospirales</taxon>
        <taxon>Lachnospiraceae</taxon>
        <taxon>Kineothrix</taxon>
    </lineage>
</organism>
<dbReference type="EMBL" id="SLUO01000019">
    <property type="protein sequence ID" value="TCL54578.1"/>
    <property type="molecule type" value="Genomic_DNA"/>
</dbReference>